<sequence>MGFYVDIAELQKAQEAYMKMVATAQSQLDTAKNGMNAIITSNSMHGEVGKAITNEINNVHNPVIVGLKNGLEFLGSEFSKTITDFQNLVGETSATAVLAEETLDDAVKKLNEADEKHKVMDTNFKSIYDGISSLYRLSAPLSSTFYTNTQTARKYVQDTKNKVNAFDKMTTTSSTEQLFSALSSQMAAAGRVKSLSYSDPILTDFVAHEDLGKAIYEMDQQYAKAKAEAIEAAKRKAEQEAAEREASYRRHHPVQAWLKDRSNGIGSWWGDVVEGTRNLPIPQDLKDTLLFAEGFIGSAGSMVSDTAIGAVDLTQIIGIASIDGVNRLTGGRTPEWMKRDLQGTADNLSSLAELGVGTYTALTDPGAAQRGQDPNASYADKAAYRAQETGKALWDKVTHMDAYDAGGLTFEIASLFVGPAAVGKMAKGTKLGAKAAEMIQLAKNSTKARILANVEKWGSKVDNILAKSNNVIGKFGEKLLDTRIPVGIRKKAFAFAGGMGSMPTFSVESKTLREVRQFFSKHADDVARGLGGSGKATATFKGELTAENITKELLQTKPKNSPTPQKWMDKGGKIEILEDGTWVYTNSEGITIKYIDGFPDFKNGIPPQVKKEFVIEGGFEGRSKDFSKAGDAGIGNTWHHHQDGKTLQAVDRAMHRQFTHRGGISIMKGNK</sequence>
<proteinExistence type="inferred from homology"/>
<keyword evidence="4" id="KW-0378">Hydrolase</keyword>
<dbReference type="PROSITE" id="PS51756">
    <property type="entry name" value="LXG"/>
    <property type="match status" value="1"/>
</dbReference>
<evidence type="ECO:0000256" key="1">
    <source>
        <dbReference type="ARBA" id="ARBA00034117"/>
    </source>
</evidence>
<feature type="coiled-coil region" evidence="2">
    <location>
        <begin position="220"/>
        <end position="250"/>
    </location>
</feature>
<keyword evidence="2" id="KW-0175">Coiled coil</keyword>
<comment type="similarity">
    <text evidence="1">In the N-terminal section; belongs to the LXG family.</text>
</comment>
<dbReference type="Proteomes" id="UP000595948">
    <property type="component" value="Chromosome"/>
</dbReference>
<evidence type="ECO:0000256" key="2">
    <source>
        <dbReference type="SAM" id="Coils"/>
    </source>
</evidence>
<dbReference type="GO" id="GO:0004519">
    <property type="term" value="F:endonuclease activity"/>
    <property type="evidence" value="ECO:0007669"/>
    <property type="project" value="UniProtKB-KW"/>
</dbReference>
<dbReference type="EMBL" id="CP066059">
    <property type="protein sequence ID" value="QQC35573.1"/>
    <property type="molecule type" value="Genomic_DNA"/>
</dbReference>
<dbReference type="Pfam" id="PF14414">
    <property type="entry name" value="WHH"/>
    <property type="match status" value="1"/>
</dbReference>
<accession>A0A7T4M1D3</accession>
<dbReference type="Pfam" id="PF04740">
    <property type="entry name" value="LXG"/>
    <property type="match status" value="1"/>
</dbReference>
<reference evidence="4 5" key="1">
    <citation type="submission" date="2020-12" db="EMBL/GenBank/DDBJ databases">
        <title>FDA dAtabase for Regulatory Grade micrObial Sequences (FDA-ARGOS): Supporting development and validation of Infectious Disease Dx tests.</title>
        <authorList>
            <person name="Sproer C."/>
            <person name="Gronow S."/>
            <person name="Severitt S."/>
            <person name="Schroder I."/>
            <person name="Tallon L."/>
            <person name="Sadzewicz L."/>
            <person name="Zhao X."/>
            <person name="Boylan J."/>
            <person name="Ott S."/>
            <person name="Bowen H."/>
            <person name="Vavikolanu K."/>
            <person name="Mehta A."/>
            <person name="Aluvathingal J."/>
            <person name="Nadendla S."/>
            <person name="Lowell S."/>
            <person name="Myers T."/>
            <person name="Yan Y."/>
            <person name="Sichtig H."/>
        </authorList>
    </citation>
    <scope>NUCLEOTIDE SEQUENCE [LARGE SCALE GENOMIC DNA]</scope>
    <source>
        <strain evidence="4 5">FDAARGOS_1021</strain>
    </source>
</reference>
<dbReference type="InterPro" id="IPR006829">
    <property type="entry name" value="LXG_dom"/>
</dbReference>
<organism evidence="4 5">
    <name type="scientific">Streptococcus oralis</name>
    <dbReference type="NCBI Taxonomy" id="1303"/>
    <lineage>
        <taxon>Bacteria</taxon>
        <taxon>Bacillati</taxon>
        <taxon>Bacillota</taxon>
        <taxon>Bacilli</taxon>
        <taxon>Lactobacillales</taxon>
        <taxon>Streptococcaceae</taxon>
        <taxon>Streptococcus</taxon>
    </lineage>
</organism>
<gene>
    <name evidence="4" type="ORF">I6H78_00845</name>
</gene>
<feature type="domain" description="LXG" evidence="3">
    <location>
        <begin position="1"/>
        <end position="247"/>
    </location>
</feature>
<dbReference type="AlphaFoldDB" id="A0A7T4M1D3"/>
<dbReference type="InterPro" id="IPR032869">
    <property type="entry name" value="WHH_dom_containing"/>
</dbReference>
<evidence type="ECO:0000259" key="3">
    <source>
        <dbReference type="PROSITE" id="PS51756"/>
    </source>
</evidence>
<protein>
    <submittedName>
        <fullName evidence="4">HNH endonuclease</fullName>
    </submittedName>
</protein>
<evidence type="ECO:0000313" key="5">
    <source>
        <dbReference type="Proteomes" id="UP000595948"/>
    </source>
</evidence>
<keyword evidence="4" id="KW-0540">Nuclease</keyword>
<keyword evidence="4" id="KW-0255">Endonuclease</keyword>
<evidence type="ECO:0000313" key="4">
    <source>
        <dbReference type="EMBL" id="QQC35573.1"/>
    </source>
</evidence>
<dbReference type="RefSeq" id="WP_198459636.1">
    <property type="nucleotide sequence ID" value="NZ_CP066059.1"/>
</dbReference>
<name>A0A7T4M1D3_STROR</name>